<dbReference type="GO" id="GO:0000287">
    <property type="term" value="F:magnesium ion binding"/>
    <property type="evidence" value="ECO:0007669"/>
    <property type="project" value="InterPro"/>
</dbReference>
<feature type="coiled-coil region" evidence="1">
    <location>
        <begin position="42"/>
        <end position="69"/>
    </location>
</feature>
<dbReference type="Proteomes" id="UP000263517">
    <property type="component" value="Unassembled WGS sequence"/>
</dbReference>
<keyword evidence="1" id="KW-0175">Coiled coil</keyword>
<proteinExistence type="predicted"/>
<dbReference type="InterPro" id="IPR036614">
    <property type="entry name" value="RusA-like_sf"/>
</dbReference>
<organism evidence="2 3">
    <name type="scientific">Alteromonas australica</name>
    <dbReference type="NCBI Taxonomy" id="589873"/>
    <lineage>
        <taxon>Bacteria</taxon>
        <taxon>Pseudomonadati</taxon>
        <taxon>Pseudomonadota</taxon>
        <taxon>Gammaproteobacteria</taxon>
        <taxon>Alteromonadales</taxon>
        <taxon>Alteromonadaceae</taxon>
        <taxon>Alteromonas/Salinimonas group</taxon>
        <taxon>Alteromonas</taxon>
    </lineage>
</organism>
<dbReference type="EMBL" id="DNAN01000610">
    <property type="protein sequence ID" value="HAW77518.1"/>
    <property type="molecule type" value="Genomic_DNA"/>
</dbReference>
<reference evidence="2 3" key="1">
    <citation type="journal article" date="2018" name="Nat. Biotechnol.">
        <title>A standardized bacterial taxonomy based on genome phylogeny substantially revises the tree of life.</title>
        <authorList>
            <person name="Parks D.H."/>
            <person name="Chuvochina M."/>
            <person name="Waite D.W."/>
            <person name="Rinke C."/>
            <person name="Skarshewski A."/>
            <person name="Chaumeil P.A."/>
            <person name="Hugenholtz P."/>
        </authorList>
    </citation>
    <scope>NUCLEOTIDE SEQUENCE [LARGE SCALE GENOMIC DNA]</scope>
    <source>
        <strain evidence="2">UBA11978</strain>
    </source>
</reference>
<dbReference type="GO" id="GO:0006310">
    <property type="term" value="P:DNA recombination"/>
    <property type="evidence" value="ECO:0007669"/>
    <property type="project" value="InterPro"/>
</dbReference>
<name>A0A350P8A1_9ALTE</name>
<evidence type="ECO:0000256" key="1">
    <source>
        <dbReference type="SAM" id="Coils"/>
    </source>
</evidence>
<evidence type="ECO:0000313" key="2">
    <source>
        <dbReference type="EMBL" id="HAW77518.1"/>
    </source>
</evidence>
<protein>
    <submittedName>
        <fullName evidence="2">Uncharacterized protein</fullName>
    </submittedName>
</protein>
<evidence type="ECO:0000313" key="3">
    <source>
        <dbReference type="Proteomes" id="UP000263517"/>
    </source>
</evidence>
<dbReference type="Gene3D" id="3.30.1330.70">
    <property type="entry name" value="Holliday junction resolvase RusA"/>
    <property type="match status" value="1"/>
</dbReference>
<comment type="caution">
    <text evidence="2">The sequence shown here is derived from an EMBL/GenBank/DDBJ whole genome shotgun (WGS) entry which is preliminary data.</text>
</comment>
<accession>A0A350P8A1</accession>
<dbReference type="Pfam" id="PF05866">
    <property type="entry name" value="RusA"/>
    <property type="match status" value="1"/>
</dbReference>
<dbReference type="AlphaFoldDB" id="A0A350P8A1"/>
<dbReference type="SUPFAM" id="SSF103084">
    <property type="entry name" value="Holliday junction resolvase RusA"/>
    <property type="match status" value="1"/>
</dbReference>
<dbReference type="GO" id="GO:0006281">
    <property type="term" value="P:DNA repair"/>
    <property type="evidence" value="ECO:0007669"/>
    <property type="project" value="InterPro"/>
</dbReference>
<gene>
    <name evidence="2" type="ORF">DCW74_17525</name>
</gene>
<dbReference type="InterPro" id="IPR008822">
    <property type="entry name" value="Endonuclease_RusA-like"/>
</dbReference>
<sequence length="130" mass="15034">MLRNIDVNANIIYECCVKGEPASKANSRRFVKIKGRPYLIKSQKALDYIKSFEKQAEKLEELIECDVAAHITIHYKTRRPDLDESVILDCLQGVAYKNDRQVREKHIYWALDREEPRATVRLVAIEGDSA</sequence>